<comment type="caution">
    <text evidence="3">The sequence shown here is derived from an EMBL/GenBank/DDBJ whole genome shotgun (WGS) entry which is preliminary data.</text>
</comment>
<proteinExistence type="inferred from homology"/>
<dbReference type="PANTHER" id="PTHR33393:SF11">
    <property type="entry name" value="POLYGLUTAMINE SYNTHESIS ACCESSORY PROTEIN RV0574C-RELATED"/>
    <property type="match status" value="1"/>
</dbReference>
<reference evidence="3 4" key="1">
    <citation type="journal article" date="2016" name="Nat. Commun.">
        <title>Thousands of microbial genomes shed light on interconnected biogeochemical processes in an aquifer system.</title>
        <authorList>
            <person name="Anantharaman K."/>
            <person name="Brown C.T."/>
            <person name="Hug L.A."/>
            <person name="Sharon I."/>
            <person name="Castelle C.J."/>
            <person name="Probst A.J."/>
            <person name="Thomas B.C."/>
            <person name="Singh A."/>
            <person name="Wilkins M.J."/>
            <person name="Karaoz U."/>
            <person name="Brodie E.L."/>
            <person name="Williams K.H."/>
            <person name="Hubbard S.S."/>
            <person name="Banfield J.F."/>
        </authorList>
    </citation>
    <scope>NUCLEOTIDE SEQUENCE [LARGE SCALE GENOMIC DNA]</scope>
</reference>
<evidence type="ECO:0000256" key="1">
    <source>
        <dbReference type="ARBA" id="ARBA00005662"/>
    </source>
</evidence>
<sequence length="366" mass="39906">MYGTFFPLRTFIPLFFLLALFSFLAERKGSAAPLICDGGTSPAIVTLVGDLLIGSGAVWDEIIADQYNSTIIGTYQTLFKKSDTVFANFEGIISGDTQPRSKGLPPQFSLRTDPSVVRFLGNFGSLILSFANNHSADYGEIGIKNALAVLRESGIAYIGIGENLQSALSPVVKDVSGVRIGFLAFTDLLPEDSYATETRLGVAKLSVENLRMALMATKESSDFVIVSLHTTADVRQAYSFWPDAHQVEYARIAIDNGADMVVGQHPHGLQSVEVYKGKVILHSLGLFMYDPAVSEKYTTSDPLLSGTRFEGGAVAKAEICQGGLRNLSLFPSRVTKRDNRLMVVPDNSLITFLKVSFIRLRLFLLL</sequence>
<dbReference type="InterPro" id="IPR019079">
    <property type="entry name" value="Capsule_synth_CapA"/>
</dbReference>
<dbReference type="EMBL" id="MHVI01000032">
    <property type="protein sequence ID" value="OHA90496.1"/>
    <property type="molecule type" value="Genomic_DNA"/>
</dbReference>
<protein>
    <recommendedName>
        <fullName evidence="2">Capsule synthesis protein CapA domain-containing protein</fullName>
    </recommendedName>
</protein>
<comment type="similarity">
    <text evidence="1">Belongs to the CapA family.</text>
</comment>
<gene>
    <name evidence="3" type="ORF">A2665_02725</name>
</gene>
<dbReference type="PANTHER" id="PTHR33393">
    <property type="entry name" value="POLYGLUTAMINE SYNTHESIS ACCESSORY PROTEIN RV0574C-RELATED"/>
    <property type="match status" value="1"/>
</dbReference>
<organism evidence="3 4">
    <name type="scientific">Candidatus Zambryskibacteria bacterium RIFCSPHIGHO2_01_FULL_46_30</name>
    <dbReference type="NCBI Taxonomy" id="1802739"/>
    <lineage>
        <taxon>Bacteria</taxon>
        <taxon>Candidatus Zambryskiibacteriota</taxon>
    </lineage>
</organism>
<evidence type="ECO:0000259" key="2">
    <source>
        <dbReference type="SMART" id="SM00854"/>
    </source>
</evidence>
<dbReference type="InterPro" id="IPR029052">
    <property type="entry name" value="Metallo-depent_PP-like"/>
</dbReference>
<evidence type="ECO:0000313" key="3">
    <source>
        <dbReference type="EMBL" id="OHA90496.1"/>
    </source>
</evidence>
<feature type="domain" description="Capsule synthesis protein CapA" evidence="2">
    <location>
        <begin position="44"/>
        <end position="291"/>
    </location>
</feature>
<dbReference type="Pfam" id="PF09587">
    <property type="entry name" value="PGA_cap"/>
    <property type="match status" value="1"/>
</dbReference>
<evidence type="ECO:0000313" key="4">
    <source>
        <dbReference type="Proteomes" id="UP000177746"/>
    </source>
</evidence>
<dbReference type="SMART" id="SM00854">
    <property type="entry name" value="PGA_cap"/>
    <property type="match status" value="1"/>
</dbReference>
<dbReference type="Proteomes" id="UP000177746">
    <property type="component" value="Unassembled WGS sequence"/>
</dbReference>
<dbReference type="Gene3D" id="3.60.21.10">
    <property type="match status" value="1"/>
</dbReference>
<accession>A0A1G2SZL9</accession>
<dbReference type="InterPro" id="IPR052169">
    <property type="entry name" value="CW_Biosynth-Accessory"/>
</dbReference>
<dbReference type="SUPFAM" id="SSF56300">
    <property type="entry name" value="Metallo-dependent phosphatases"/>
    <property type="match status" value="1"/>
</dbReference>
<name>A0A1G2SZL9_9BACT</name>
<dbReference type="AlphaFoldDB" id="A0A1G2SZL9"/>
<dbReference type="CDD" id="cd07381">
    <property type="entry name" value="MPP_CapA"/>
    <property type="match status" value="1"/>
</dbReference>